<dbReference type="InterPro" id="IPR020449">
    <property type="entry name" value="Tscrpt_reg_AraC-type_HTH"/>
</dbReference>
<dbReference type="PRINTS" id="PR00032">
    <property type="entry name" value="HTHARAC"/>
</dbReference>
<dbReference type="InterPro" id="IPR014710">
    <property type="entry name" value="RmlC-like_jellyroll"/>
</dbReference>
<dbReference type="EMBL" id="LGCK01000012">
    <property type="protein sequence ID" value="KPL71169.1"/>
    <property type="molecule type" value="Genomic_DNA"/>
</dbReference>
<dbReference type="InterPro" id="IPR050204">
    <property type="entry name" value="AraC_XylS_family_regulators"/>
</dbReference>
<dbReference type="OrthoDB" id="183331at2"/>
<keyword evidence="4" id="KW-0804">Transcription</keyword>
<dbReference type="Pfam" id="PF02311">
    <property type="entry name" value="AraC_binding"/>
    <property type="match status" value="1"/>
</dbReference>
<comment type="caution">
    <text evidence="6">The sequence shown here is derived from an EMBL/GenBank/DDBJ whole genome shotgun (WGS) entry which is preliminary data.</text>
</comment>
<dbReference type="InterPro" id="IPR009057">
    <property type="entry name" value="Homeodomain-like_sf"/>
</dbReference>
<dbReference type="SUPFAM" id="SSF51215">
    <property type="entry name" value="Regulatory protein AraC"/>
    <property type="match status" value="1"/>
</dbReference>
<dbReference type="Gene3D" id="2.60.120.10">
    <property type="entry name" value="Jelly Rolls"/>
    <property type="match status" value="1"/>
</dbReference>
<proteinExistence type="predicted"/>
<dbReference type="SUPFAM" id="SSF46689">
    <property type="entry name" value="Homeodomain-like"/>
    <property type="match status" value="2"/>
</dbReference>
<dbReference type="Pfam" id="PF12833">
    <property type="entry name" value="HTH_18"/>
    <property type="match status" value="1"/>
</dbReference>
<organism evidence="6 7">
    <name type="scientific">Leptolinea tardivitalis</name>
    <dbReference type="NCBI Taxonomy" id="229920"/>
    <lineage>
        <taxon>Bacteria</taxon>
        <taxon>Bacillati</taxon>
        <taxon>Chloroflexota</taxon>
        <taxon>Anaerolineae</taxon>
        <taxon>Anaerolineales</taxon>
        <taxon>Anaerolineaceae</taxon>
        <taxon>Leptolinea</taxon>
    </lineage>
</organism>
<keyword evidence="2" id="KW-0238">DNA-binding</keyword>
<keyword evidence="7" id="KW-1185">Reference proteome</keyword>
<dbReference type="PROSITE" id="PS01124">
    <property type="entry name" value="HTH_ARAC_FAMILY_2"/>
    <property type="match status" value="1"/>
</dbReference>
<dbReference type="InterPro" id="IPR018062">
    <property type="entry name" value="HTH_AraC-typ_CS"/>
</dbReference>
<keyword evidence="1" id="KW-0805">Transcription regulation</keyword>
<dbReference type="PANTHER" id="PTHR46796:SF2">
    <property type="entry name" value="TRANSCRIPTIONAL REGULATORY PROTEIN"/>
    <property type="match status" value="1"/>
</dbReference>
<dbReference type="AlphaFoldDB" id="A0A0P6XJ00"/>
<evidence type="ECO:0000259" key="5">
    <source>
        <dbReference type="PROSITE" id="PS01124"/>
    </source>
</evidence>
<evidence type="ECO:0000256" key="2">
    <source>
        <dbReference type="ARBA" id="ARBA00023125"/>
    </source>
</evidence>
<dbReference type="PANTHER" id="PTHR46796">
    <property type="entry name" value="HTH-TYPE TRANSCRIPTIONAL ACTIVATOR RHAS-RELATED"/>
    <property type="match status" value="1"/>
</dbReference>
<gene>
    <name evidence="6" type="ORF">ADM99_13030</name>
</gene>
<name>A0A0P6XJ00_9CHLR</name>
<dbReference type="PROSITE" id="PS00041">
    <property type="entry name" value="HTH_ARAC_FAMILY_1"/>
    <property type="match status" value="1"/>
</dbReference>
<accession>A0A0P6XJ00</accession>
<evidence type="ECO:0000256" key="1">
    <source>
        <dbReference type="ARBA" id="ARBA00023015"/>
    </source>
</evidence>
<dbReference type="GO" id="GO:0043565">
    <property type="term" value="F:sequence-specific DNA binding"/>
    <property type="evidence" value="ECO:0007669"/>
    <property type="project" value="InterPro"/>
</dbReference>
<dbReference type="STRING" id="229920.ADM99_13030"/>
<evidence type="ECO:0000313" key="6">
    <source>
        <dbReference type="EMBL" id="KPL71169.1"/>
    </source>
</evidence>
<protein>
    <recommendedName>
        <fullName evidence="5">HTH araC/xylS-type domain-containing protein</fullName>
    </recommendedName>
</protein>
<dbReference type="InterPro" id="IPR037923">
    <property type="entry name" value="HTH-like"/>
</dbReference>
<evidence type="ECO:0000313" key="7">
    <source>
        <dbReference type="Proteomes" id="UP000050430"/>
    </source>
</evidence>
<dbReference type="Gene3D" id="1.10.10.60">
    <property type="entry name" value="Homeodomain-like"/>
    <property type="match status" value="2"/>
</dbReference>
<keyword evidence="3" id="KW-0010">Activator</keyword>
<dbReference type="PATRIC" id="fig|229920.5.peg.2931"/>
<feature type="domain" description="HTH araC/xylS-type" evidence="5">
    <location>
        <begin position="178"/>
        <end position="275"/>
    </location>
</feature>
<reference evidence="6 7" key="1">
    <citation type="submission" date="2015-07" db="EMBL/GenBank/DDBJ databases">
        <title>Genome sequence of Leptolinea tardivitalis DSM 16556.</title>
        <authorList>
            <person name="Hemp J."/>
            <person name="Ward L.M."/>
            <person name="Pace L.A."/>
            <person name="Fischer W.W."/>
        </authorList>
    </citation>
    <scope>NUCLEOTIDE SEQUENCE [LARGE SCALE GENOMIC DNA]</scope>
    <source>
        <strain evidence="6 7">YMTK-2</strain>
    </source>
</reference>
<dbReference type="SMART" id="SM00342">
    <property type="entry name" value="HTH_ARAC"/>
    <property type="match status" value="1"/>
</dbReference>
<dbReference type="Proteomes" id="UP000050430">
    <property type="component" value="Unassembled WGS sequence"/>
</dbReference>
<dbReference type="GO" id="GO:0003700">
    <property type="term" value="F:DNA-binding transcription factor activity"/>
    <property type="evidence" value="ECO:0007669"/>
    <property type="project" value="InterPro"/>
</dbReference>
<evidence type="ECO:0000256" key="4">
    <source>
        <dbReference type="ARBA" id="ARBA00023163"/>
    </source>
</evidence>
<dbReference type="InterPro" id="IPR018060">
    <property type="entry name" value="HTH_AraC"/>
</dbReference>
<evidence type="ECO:0000256" key="3">
    <source>
        <dbReference type="ARBA" id="ARBA00023159"/>
    </source>
</evidence>
<sequence length="278" mass="31278">MSPVDTHRIVQFVRDPSLQHIELRFSQYSQPAFHRHNHNAYSIGLVSRGSTQFHLLQQAEAVFPVCSGDIVLINPGEVHACNPDSGSVFAYTMLYIEPPYMQQLVMDCGQTSKTDFRFPKPVLQNPAIRRIFKSLSQSIIAGSTRLEIETKLHEIVAAILESYNVEERIFPSCPEAVQKGYLYLQDHLSENISLQELASLCGLSPFHFLRSFRRHYGLPPHTCQLQMRIHHARQMLAAGSPIAETAAAVGFADQSHFTRKFRSLVGATPQQYQAGLST</sequence>
<dbReference type="InterPro" id="IPR003313">
    <property type="entry name" value="AraC-bd"/>
</dbReference>
<dbReference type="RefSeq" id="WP_062422927.1">
    <property type="nucleotide sequence ID" value="NZ_BBYA01000011.1"/>
</dbReference>